<dbReference type="GO" id="GO:0003677">
    <property type="term" value="F:DNA binding"/>
    <property type="evidence" value="ECO:0007669"/>
    <property type="project" value="UniProtKB-KW"/>
</dbReference>
<keyword evidence="2" id="KW-0238">DNA-binding</keyword>
<evidence type="ECO:0000256" key="3">
    <source>
        <dbReference type="ARBA" id="ARBA00023163"/>
    </source>
</evidence>
<comment type="caution">
    <text evidence="6">The sequence shown here is derived from an EMBL/GenBank/DDBJ whole genome shotgun (WGS) entry which is preliminary data.</text>
</comment>
<protein>
    <submittedName>
        <fullName evidence="6">Cd(II)/Pb(II)-responsive transcriptional regulator</fullName>
    </submittedName>
</protein>
<keyword evidence="1" id="KW-0805">Transcription regulation</keyword>
<evidence type="ECO:0000259" key="5">
    <source>
        <dbReference type="PROSITE" id="PS50937"/>
    </source>
</evidence>
<reference evidence="6 7" key="1">
    <citation type="submission" date="2020-04" db="EMBL/GenBank/DDBJ databases">
        <title>Azohydromonas sp. isolated from soil.</title>
        <authorList>
            <person name="Dahal R.H."/>
        </authorList>
    </citation>
    <scope>NUCLEOTIDE SEQUENCE [LARGE SCALE GENOMIC DNA]</scope>
    <source>
        <strain evidence="6 7">G-1-1-14</strain>
    </source>
</reference>
<dbReference type="AlphaFoldDB" id="A0A848FE26"/>
<feature type="domain" description="HTH merR-type" evidence="5">
    <location>
        <begin position="1"/>
        <end position="69"/>
    </location>
</feature>
<evidence type="ECO:0000256" key="4">
    <source>
        <dbReference type="SAM" id="MobiDB-lite"/>
    </source>
</evidence>
<feature type="region of interest" description="Disordered" evidence="4">
    <location>
        <begin position="130"/>
        <end position="158"/>
    </location>
</feature>
<evidence type="ECO:0000313" key="6">
    <source>
        <dbReference type="EMBL" id="NML17065.1"/>
    </source>
</evidence>
<gene>
    <name evidence="6" type="primary">cadR</name>
    <name evidence="6" type="ORF">HHL10_18975</name>
</gene>
<dbReference type="PRINTS" id="PR00040">
    <property type="entry name" value="HTHMERR"/>
</dbReference>
<evidence type="ECO:0000256" key="1">
    <source>
        <dbReference type="ARBA" id="ARBA00023015"/>
    </source>
</evidence>
<organism evidence="6 7">
    <name type="scientific">Azohydromonas caseinilytica</name>
    <dbReference type="NCBI Taxonomy" id="2728836"/>
    <lineage>
        <taxon>Bacteria</taxon>
        <taxon>Pseudomonadati</taxon>
        <taxon>Pseudomonadota</taxon>
        <taxon>Betaproteobacteria</taxon>
        <taxon>Burkholderiales</taxon>
        <taxon>Sphaerotilaceae</taxon>
        <taxon>Azohydromonas</taxon>
    </lineage>
</organism>
<dbReference type="NCBIfam" id="TIGR02047">
    <property type="entry name" value="CadR-PbrR"/>
    <property type="match status" value="1"/>
</dbReference>
<dbReference type="InterPro" id="IPR000551">
    <property type="entry name" value="MerR-type_HTH_dom"/>
</dbReference>
<dbReference type="GO" id="GO:0003700">
    <property type="term" value="F:DNA-binding transcription factor activity"/>
    <property type="evidence" value="ECO:0007669"/>
    <property type="project" value="InterPro"/>
</dbReference>
<keyword evidence="7" id="KW-1185">Reference proteome</keyword>
<accession>A0A848FE26</accession>
<dbReference type="InterPro" id="IPR047057">
    <property type="entry name" value="MerR_fam"/>
</dbReference>
<keyword evidence="3" id="KW-0804">Transcription</keyword>
<dbReference type="Proteomes" id="UP000574067">
    <property type="component" value="Unassembled WGS sequence"/>
</dbReference>
<evidence type="ECO:0000313" key="7">
    <source>
        <dbReference type="Proteomes" id="UP000574067"/>
    </source>
</evidence>
<dbReference type="InterPro" id="IPR015358">
    <property type="entry name" value="Tscrpt_reg_MerR_DNA-bd"/>
</dbReference>
<dbReference type="Gene3D" id="1.10.1660.10">
    <property type="match status" value="1"/>
</dbReference>
<dbReference type="RefSeq" id="WP_169161960.1">
    <property type="nucleotide sequence ID" value="NZ_JABBFW010000014.1"/>
</dbReference>
<dbReference type="Pfam" id="PF09278">
    <property type="entry name" value="MerR-DNA-bind"/>
    <property type="match status" value="1"/>
</dbReference>
<dbReference type="EMBL" id="JABBFW010000014">
    <property type="protein sequence ID" value="NML17065.1"/>
    <property type="molecule type" value="Genomic_DNA"/>
</dbReference>
<dbReference type="Pfam" id="PF00376">
    <property type="entry name" value="MerR"/>
    <property type="match status" value="1"/>
</dbReference>
<sequence>MKIGELANTTGIQVETIRFYEREGLLPLPPRTSGNYRVYDTGHVERLAFIRHCRSLDMTLDEIRVLLHYKDAPHDNCGEVNALLDEHIGHVERRIQQLRTLQKELKELRRLCNQGQPARDCGILNELAQAASQTAEPGSRPHSHVKGAHRHGDGPEPR</sequence>
<dbReference type="SUPFAM" id="SSF46955">
    <property type="entry name" value="Putative DNA-binding domain"/>
    <property type="match status" value="1"/>
</dbReference>
<dbReference type="PANTHER" id="PTHR30204">
    <property type="entry name" value="REDOX-CYCLING DRUG-SENSING TRANSCRIPTIONAL ACTIVATOR SOXR"/>
    <property type="match status" value="1"/>
</dbReference>
<dbReference type="InterPro" id="IPR009061">
    <property type="entry name" value="DNA-bd_dom_put_sf"/>
</dbReference>
<dbReference type="SMART" id="SM00422">
    <property type="entry name" value="HTH_MERR"/>
    <property type="match status" value="1"/>
</dbReference>
<dbReference type="PANTHER" id="PTHR30204:SF92">
    <property type="entry name" value="HTH-TYPE TRANSCRIPTIONAL REGULATOR ZNTR"/>
    <property type="match status" value="1"/>
</dbReference>
<evidence type="ECO:0000256" key="2">
    <source>
        <dbReference type="ARBA" id="ARBA00023125"/>
    </source>
</evidence>
<dbReference type="PROSITE" id="PS50937">
    <property type="entry name" value="HTH_MERR_2"/>
    <property type="match status" value="1"/>
</dbReference>
<dbReference type="GO" id="GO:0045893">
    <property type="term" value="P:positive regulation of DNA-templated transcription"/>
    <property type="evidence" value="ECO:0007669"/>
    <property type="project" value="InterPro"/>
</dbReference>
<dbReference type="GO" id="GO:0046872">
    <property type="term" value="F:metal ion binding"/>
    <property type="evidence" value="ECO:0007669"/>
    <property type="project" value="InterPro"/>
</dbReference>
<dbReference type="CDD" id="cd04784">
    <property type="entry name" value="HTH_CadR-PbrR"/>
    <property type="match status" value="1"/>
</dbReference>
<name>A0A848FE26_9BURK</name>
<dbReference type="InterPro" id="IPR011791">
    <property type="entry name" value="CadR-PbrR"/>
</dbReference>
<proteinExistence type="predicted"/>